<evidence type="ECO:0000313" key="4">
    <source>
        <dbReference type="EMBL" id="TCN56388.1"/>
    </source>
</evidence>
<dbReference type="RefSeq" id="WP_132036399.1">
    <property type="nucleotide sequence ID" value="NZ_QWDN01000005.1"/>
</dbReference>
<dbReference type="Pfam" id="PF00535">
    <property type="entry name" value="Glycos_transf_2"/>
    <property type="match status" value="1"/>
</dbReference>
<reference evidence="5 7" key="2">
    <citation type="journal article" date="2018" name="Syst. Appl. Microbiol.">
        <title>Flavobacterium circumlabens sp. nov. and Flavobacterium cupreum sp. nov., two psychrotrophic species isolated from Antarctic environmental samples.</title>
        <authorList>
            <person name="Kralova S."/>
            <person name="Busse H.J."/>
            <person name="Svec P."/>
            <person name="Maslanova I."/>
            <person name="Stankova E."/>
            <person name="Bartak M."/>
            <person name="Sedlacek I."/>
        </authorList>
    </citation>
    <scope>NUCLEOTIDE SEQUENCE [LARGE SCALE GENOMIC DNA]</scope>
    <source>
        <strain evidence="5 7">CCM 8828</strain>
    </source>
</reference>
<evidence type="ECO:0000259" key="3">
    <source>
        <dbReference type="Pfam" id="PF00535"/>
    </source>
</evidence>
<evidence type="ECO:0000256" key="2">
    <source>
        <dbReference type="ARBA" id="ARBA00022679"/>
    </source>
</evidence>
<dbReference type="EMBL" id="QWDN01000005">
    <property type="protein sequence ID" value="TEB43422.1"/>
    <property type="molecule type" value="Genomic_DNA"/>
</dbReference>
<dbReference type="InterPro" id="IPR001173">
    <property type="entry name" value="Glyco_trans_2-like"/>
</dbReference>
<organism evidence="5 7">
    <name type="scientific">Flavobacterium circumlabens</name>
    <dbReference type="NCBI Taxonomy" id="2133765"/>
    <lineage>
        <taxon>Bacteria</taxon>
        <taxon>Pseudomonadati</taxon>
        <taxon>Bacteroidota</taxon>
        <taxon>Flavobacteriia</taxon>
        <taxon>Flavobacteriales</taxon>
        <taxon>Flavobacteriaceae</taxon>
        <taxon>Flavobacterium</taxon>
    </lineage>
</organism>
<dbReference type="EMBL" id="SLWA01000005">
    <property type="protein sequence ID" value="TCN56388.1"/>
    <property type="molecule type" value="Genomic_DNA"/>
</dbReference>
<keyword evidence="2 5" id="KW-0808">Transferase</keyword>
<gene>
    <name evidence="5" type="ORF">D0809_14735</name>
    <name evidence="4" type="ORF">EV142_105164</name>
</gene>
<comment type="caution">
    <text evidence="5">The sequence shown here is derived from an EMBL/GenBank/DDBJ whole genome shotgun (WGS) entry which is preliminary data.</text>
</comment>
<evidence type="ECO:0000313" key="5">
    <source>
        <dbReference type="EMBL" id="TEB43422.1"/>
    </source>
</evidence>
<dbReference type="OrthoDB" id="635429at2"/>
<dbReference type="InterPro" id="IPR029044">
    <property type="entry name" value="Nucleotide-diphossugar_trans"/>
</dbReference>
<keyword evidence="6" id="KW-1185">Reference proteome</keyword>
<evidence type="ECO:0000313" key="7">
    <source>
        <dbReference type="Proteomes" id="UP000298340"/>
    </source>
</evidence>
<accession>A0A4Y7UCB1</accession>
<sequence>MNPLVSVIVPNFNHANFLERRLESIFNQSYSNIEVILLDDCSVDNSREILSEYAKNPKVSHCVFNEINSGNTFIQWHKGIQLAKGDFIWIAESDDSCKHNLIEELIKPLIEDEKIVLSYAQSNKINELDEITGSWLDYTLNLDNSAFDRKFVMEGTVFVEKFLIHKNVIPNASAVIFRYQKNISEYITVDKELRYCGDWIFYFKLLLNNKVAFTPEKLNNFRYHCQSVIAKALKADDKMRLLNLDIVMRSNMKEFLQLNKSSNYWNIIAVNAKIVKEIKYNKALLFFENKEYGNWFKYLIMIPKTFIMKNKYVRRLKKRLFLYLNLKNKE</sequence>
<evidence type="ECO:0000313" key="6">
    <source>
        <dbReference type="Proteomes" id="UP000295270"/>
    </source>
</evidence>
<keyword evidence="1" id="KW-0328">Glycosyltransferase</keyword>
<dbReference type="PANTHER" id="PTHR22916:SF51">
    <property type="entry name" value="GLYCOSYLTRANSFERASE EPSH-RELATED"/>
    <property type="match status" value="1"/>
</dbReference>
<dbReference type="PANTHER" id="PTHR22916">
    <property type="entry name" value="GLYCOSYLTRANSFERASE"/>
    <property type="match status" value="1"/>
</dbReference>
<proteinExistence type="predicted"/>
<protein>
    <submittedName>
        <fullName evidence="5">Glycosyltransferase family 2 protein</fullName>
    </submittedName>
    <submittedName>
        <fullName evidence="4">Glycosyltransferase involved in cell wall biosynthesis</fullName>
    </submittedName>
</protein>
<dbReference type="AlphaFoldDB" id="A0A4Y7UCB1"/>
<reference evidence="4" key="3">
    <citation type="submission" date="2019-03" db="EMBL/GenBank/DDBJ databases">
        <authorList>
            <person name="Whitman W."/>
            <person name="Huntemann M."/>
            <person name="Clum A."/>
            <person name="Pillay M."/>
            <person name="Palaniappan K."/>
            <person name="Varghese N."/>
            <person name="Mikhailova N."/>
            <person name="Stamatis D."/>
            <person name="Reddy T."/>
            <person name="Daum C."/>
            <person name="Shapiro N."/>
            <person name="Ivanova N."/>
            <person name="Kyrpides N."/>
            <person name="Woyke T."/>
        </authorList>
    </citation>
    <scope>NUCLEOTIDE SEQUENCE</scope>
    <source>
        <strain evidence="4">P5626</strain>
    </source>
</reference>
<dbReference type="SUPFAM" id="SSF53448">
    <property type="entry name" value="Nucleotide-diphospho-sugar transferases"/>
    <property type="match status" value="1"/>
</dbReference>
<dbReference type="Proteomes" id="UP000295270">
    <property type="component" value="Unassembled WGS sequence"/>
</dbReference>
<dbReference type="Proteomes" id="UP000298340">
    <property type="component" value="Unassembled WGS sequence"/>
</dbReference>
<dbReference type="Gene3D" id="3.90.550.10">
    <property type="entry name" value="Spore Coat Polysaccharide Biosynthesis Protein SpsA, Chain A"/>
    <property type="match status" value="1"/>
</dbReference>
<dbReference type="GO" id="GO:0016758">
    <property type="term" value="F:hexosyltransferase activity"/>
    <property type="evidence" value="ECO:0007669"/>
    <property type="project" value="UniProtKB-ARBA"/>
</dbReference>
<feature type="domain" description="Glycosyltransferase 2-like" evidence="3">
    <location>
        <begin position="6"/>
        <end position="125"/>
    </location>
</feature>
<name>A0A4Y7UCB1_9FLAO</name>
<reference evidence="4 6" key="1">
    <citation type="journal article" date="2015" name="Stand. Genomic Sci.">
        <title>Genomic Encyclopedia of Bacterial and Archaeal Type Strains, Phase III: the genomes of soil and plant-associated and newly described type strains.</title>
        <authorList>
            <person name="Whitman W.B."/>
            <person name="Woyke T."/>
            <person name="Klenk H.P."/>
            <person name="Zhou Y."/>
            <person name="Lilburn T.G."/>
            <person name="Beck B.J."/>
            <person name="De Vos P."/>
            <person name="Vandamme P."/>
            <person name="Eisen J.A."/>
            <person name="Garrity G."/>
            <person name="Hugenholtz P."/>
            <person name="Kyrpides N.C."/>
        </authorList>
    </citation>
    <scope>NUCLEOTIDE SEQUENCE [LARGE SCALE GENOMIC DNA]</scope>
    <source>
        <strain evidence="4 6">P5626</strain>
    </source>
</reference>
<dbReference type="CDD" id="cd00761">
    <property type="entry name" value="Glyco_tranf_GTA_type"/>
    <property type="match status" value="1"/>
</dbReference>
<evidence type="ECO:0000256" key="1">
    <source>
        <dbReference type="ARBA" id="ARBA00022676"/>
    </source>
</evidence>